<sequence length="126" mass="14094">MRFGLRRLVEPCYFKASWGSPTQVPADVCLVLRSHRAADVVGKLPGLLARALASRCREFAAVEAGEKDGIRSVREARLRRVAAAVVTNLAARRRSRRRACRRISRPVTRTRSLAPCRVSRQNARLS</sequence>
<name>A0ACB7S538_HYAAI</name>
<protein>
    <submittedName>
        <fullName evidence="1">Uncharacterized protein</fullName>
    </submittedName>
</protein>
<proteinExistence type="predicted"/>
<comment type="caution">
    <text evidence="1">The sequence shown here is derived from an EMBL/GenBank/DDBJ whole genome shotgun (WGS) entry which is preliminary data.</text>
</comment>
<keyword evidence="2" id="KW-1185">Reference proteome</keyword>
<organism evidence="1 2">
    <name type="scientific">Hyalomma asiaticum</name>
    <name type="common">Tick</name>
    <dbReference type="NCBI Taxonomy" id="266040"/>
    <lineage>
        <taxon>Eukaryota</taxon>
        <taxon>Metazoa</taxon>
        <taxon>Ecdysozoa</taxon>
        <taxon>Arthropoda</taxon>
        <taxon>Chelicerata</taxon>
        <taxon>Arachnida</taxon>
        <taxon>Acari</taxon>
        <taxon>Parasitiformes</taxon>
        <taxon>Ixodida</taxon>
        <taxon>Ixodoidea</taxon>
        <taxon>Ixodidae</taxon>
        <taxon>Hyalomminae</taxon>
        <taxon>Hyalomma</taxon>
    </lineage>
</organism>
<evidence type="ECO:0000313" key="1">
    <source>
        <dbReference type="EMBL" id="KAH6927879.1"/>
    </source>
</evidence>
<evidence type="ECO:0000313" key="2">
    <source>
        <dbReference type="Proteomes" id="UP000821845"/>
    </source>
</evidence>
<dbReference type="Proteomes" id="UP000821845">
    <property type="component" value="Chromosome 6"/>
</dbReference>
<gene>
    <name evidence="1" type="ORF">HPB50_009768</name>
</gene>
<reference evidence="1" key="1">
    <citation type="submission" date="2020-05" db="EMBL/GenBank/DDBJ databases">
        <title>Large-scale comparative analyses of tick genomes elucidate their genetic diversity and vector capacities.</title>
        <authorList>
            <person name="Jia N."/>
            <person name="Wang J."/>
            <person name="Shi W."/>
            <person name="Du L."/>
            <person name="Sun Y."/>
            <person name="Zhan W."/>
            <person name="Jiang J."/>
            <person name="Wang Q."/>
            <person name="Zhang B."/>
            <person name="Ji P."/>
            <person name="Sakyi L.B."/>
            <person name="Cui X."/>
            <person name="Yuan T."/>
            <person name="Jiang B."/>
            <person name="Yang W."/>
            <person name="Lam T.T.-Y."/>
            <person name="Chang Q."/>
            <person name="Ding S."/>
            <person name="Wang X."/>
            <person name="Zhu J."/>
            <person name="Ruan X."/>
            <person name="Zhao L."/>
            <person name="Wei J."/>
            <person name="Que T."/>
            <person name="Du C."/>
            <person name="Cheng J."/>
            <person name="Dai P."/>
            <person name="Han X."/>
            <person name="Huang E."/>
            <person name="Gao Y."/>
            <person name="Liu J."/>
            <person name="Shao H."/>
            <person name="Ye R."/>
            <person name="Li L."/>
            <person name="Wei W."/>
            <person name="Wang X."/>
            <person name="Wang C."/>
            <person name="Yang T."/>
            <person name="Huo Q."/>
            <person name="Li W."/>
            <person name="Guo W."/>
            <person name="Chen H."/>
            <person name="Zhou L."/>
            <person name="Ni X."/>
            <person name="Tian J."/>
            <person name="Zhou Y."/>
            <person name="Sheng Y."/>
            <person name="Liu T."/>
            <person name="Pan Y."/>
            <person name="Xia L."/>
            <person name="Li J."/>
            <person name="Zhao F."/>
            <person name="Cao W."/>
        </authorList>
    </citation>
    <scope>NUCLEOTIDE SEQUENCE</scope>
    <source>
        <strain evidence="1">Hyas-2018</strain>
    </source>
</reference>
<accession>A0ACB7S538</accession>
<dbReference type="EMBL" id="CM023486">
    <property type="protein sequence ID" value="KAH6927879.1"/>
    <property type="molecule type" value="Genomic_DNA"/>
</dbReference>